<name>A0ABS7ZSI3_9GAMM</name>
<evidence type="ECO:0000256" key="1">
    <source>
        <dbReference type="SAM" id="SignalP"/>
    </source>
</evidence>
<accession>A0ABS7ZSI3</accession>
<protein>
    <submittedName>
        <fullName evidence="2">DsrE family protein</fullName>
    </submittedName>
</protein>
<keyword evidence="1" id="KW-0732">Signal</keyword>
<feature type="chain" id="PRO_5046585953" evidence="1">
    <location>
        <begin position="19"/>
        <end position="163"/>
    </location>
</feature>
<dbReference type="Gene3D" id="3.40.1260.10">
    <property type="entry name" value="DsrEFH-like"/>
    <property type="match status" value="1"/>
</dbReference>
<dbReference type="InterPro" id="IPR003787">
    <property type="entry name" value="Sulphur_relay_DsrE/F-like"/>
</dbReference>
<dbReference type="Pfam" id="PF02635">
    <property type="entry name" value="DsrE"/>
    <property type="match status" value="1"/>
</dbReference>
<dbReference type="EMBL" id="JAEDAH010000041">
    <property type="protein sequence ID" value="MCA6063480.1"/>
    <property type="molecule type" value="Genomic_DNA"/>
</dbReference>
<sequence length="163" mass="17436">MGKAFLLGAALFSAAVMAELQPIEQDTGALQPEAEVVSEVVGLVSSGRSQAVLLLHTEEELRTVLLRADALAANASYQNADPVVLVLYGDEIALFARDQYRDNKALVDLAARLDAFNVVDLKVCEQWLGRSGLTTADLPSFLQPVADGNAEIQGMQLQGFASF</sequence>
<gene>
    <name evidence="2" type="ORF">I9W95_07655</name>
</gene>
<dbReference type="SUPFAM" id="SSF75169">
    <property type="entry name" value="DsrEFH-like"/>
    <property type="match status" value="1"/>
</dbReference>
<comment type="caution">
    <text evidence="2">The sequence shown here is derived from an EMBL/GenBank/DDBJ whole genome shotgun (WGS) entry which is preliminary data.</text>
</comment>
<proteinExistence type="predicted"/>
<organism evidence="2 3">
    <name type="scientific">Thalassolituus marinus</name>
    <dbReference type="NCBI Taxonomy" id="671053"/>
    <lineage>
        <taxon>Bacteria</taxon>
        <taxon>Pseudomonadati</taxon>
        <taxon>Pseudomonadota</taxon>
        <taxon>Gammaproteobacteria</taxon>
        <taxon>Oceanospirillales</taxon>
        <taxon>Oceanospirillaceae</taxon>
        <taxon>Thalassolituus</taxon>
    </lineage>
</organism>
<dbReference type="RefSeq" id="WP_225673519.1">
    <property type="nucleotide sequence ID" value="NZ_JAEDAH010000041.1"/>
</dbReference>
<reference evidence="2 3" key="1">
    <citation type="submission" date="2020-12" db="EMBL/GenBank/DDBJ databases">
        <title>Novel Thalassolituus-related marine hydrocarbonoclastic bacteria mediated algae-derived hydrocarbons mineralization in twilight zone of the northern South China Sea.</title>
        <authorList>
            <person name="Dong C."/>
        </authorList>
    </citation>
    <scope>NUCLEOTIDE SEQUENCE [LARGE SCALE GENOMIC DNA]</scope>
    <source>
        <strain evidence="2 3">IMCC1826</strain>
    </source>
</reference>
<dbReference type="InterPro" id="IPR027396">
    <property type="entry name" value="DsrEFH-like"/>
</dbReference>
<keyword evidence="3" id="KW-1185">Reference proteome</keyword>
<evidence type="ECO:0000313" key="2">
    <source>
        <dbReference type="EMBL" id="MCA6063480.1"/>
    </source>
</evidence>
<evidence type="ECO:0000313" key="3">
    <source>
        <dbReference type="Proteomes" id="UP000714380"/>
    </source>
</evidence>
<feature type="signal peptide" evidence="1">
    <location>
        <begin position="1"/>
        <end position="18"/>
    </location>
</feature>
<dbReference type="Proteomes" id="UP000714380">
    <property type="component" value="Unassembled WGS sequence"/>
</dbReference>